<evidence type="ECO:0000256" key="1">
    <source>
        <dbReference type="ARBA" id="ARBA00001946"/>
    </source>
</evidence>
<evidence type="ECO:0000259" key="9">
    <source>
        <dbReference type="PROSITE" id="PS51462"/>
    </source>
</evidence>
<dbReference type="EC" id="3.6.1.-" evidence="8"/>
<keyword evidence="6 8" id="KW-0460">Magnesium</keyword>
<dbReference type="Gene3D" id="3.90.79.10">
    <property type="entry name" value="Nucleoside Triphosphate Pyrophosphohydrolase"/>
    <property type="match status" value="1"/>
</dbReference>
<dbReference type="InterPro" id="IPR015797">
    <property type="entry name" value="NUDIX_hydrolase-like_dom_sf"/>
</dbReference>
<evidence type="ECO:0000256" key="3">
    <source>
        <dbReference type="ARBA" id="ARBA00011245"/>
    </source>
</evidence>
<dbReference type="PROSITE" id="PS51462">
    <property type="entry name" value="NUDIX"/>
    <property type="match status" value="1"/>
</dbReference>
<dbReference type="InterPro" id="IPR020476">
    <property type="entry name" value="Nudix_hydrolase"/>
</dbReference>
<protein>
    <recommendedName>
        <fullName evidence="4 8">Phosphatase NudJ</fullName>
        <ecNumber evidence="8">3.6.1.-</ecNumber>
    </recommendedName>
</protein>
<dbReference type="InterPro" id="IPR033713">
    <property type="entry name" value="NudJ"/>
</dbReference>
<dbReference type="STRING" id="636.AAW15_06615"/>
<dbReference type="PANTHER" id="PTHR43222:SF11">
    <property type="entry name" value="PHOSPHATASE NUDJ"/>
    <property type="match status" value="1"/>
</dbReference>
<dbReference type="PANTHER" id="PTHR43222">
    <property type="entry name" value="NUDIX HYDROLASE 23"/>
    <property type="match status" value="1"/>
</dbReference>
<organism evidence="10 11">
    <name type="scientific">Edwardsiella tarda</name>
    <dbReference type="NCBI Taxonomy" id="636"/>
    <lineage>
        <taxon>Bacteria</taxon>
        <taxon>Pseudomonadati</taxon>
        <taxon>Pseudomonadota</taxon>
        <taxon>Gammaproteobacteria</taxon>
        <taxon>Enterobacterales</taxon>
        <taxon>Hafniaceae</taxon>
        <taxon>Edwardsiella</taxon>
    </lineage>
</organism>
<dbReference type="RefSeq" id="WP_005287146.1">
    <property type="nucleotide sequence ID" value="NZ_CABKPF010000083.1"/>
</dbReference>
<dbReference type="Pfam" id="PF00293">
    <property type="entry name" value="NUDIX"/>
    <property type="match status" value="1"/>
</dbReference>
<accession>A0A2A7U2B3</accession>
<dbReference type="GO" id="GO:0004787">
    <property type="term" value="F:thiamine diphosphate phosphatase activity"/>
    <property type="evidence" value="ECO:0007669"/>
    <property type="project" value="InterPro"/>
</dbReference>
<dbReference type="OrthoDB" id="8594221at2"/>
<dbReference type="GO" id="GO:0017110">
    <property type="term" value="F:nucleoside diphosphate phosphatase activity"/>
    <property type="evidence" value="ECO:0007669"/>
    <property type="project" value="InterPro"/>
</dbReference>
<dbReference type="CDD" id="cd03675">
    <property type="entry name" value="NUDIX_Hydrolase"/>
    <property type="match status" value="1"/>
</dbReference>
<dbReference type="PRINTS" id="PR00502">
    <property type="entry name" value="NUDIXFAMILY"/>
</dbReference>
<comment type="caution">
    <text evidence="10">The sequence shown here is derived from an EMBL/GenBank/DDBJ whole genome shotgun (WGS) entry which is preliminary data.</text>
</comment>
<evidence type="ECO:0000256" key="2">
    <source>
        <dbReference type="ARBA" id="ARBA00007608"/>
    </source>
</evidence>
<evidence type="ECO:0000256" key="8">
    <source>
        <dbReference type="RuleBase" id="RU364043"/>
    </source>
</evidence>
<evidence type="ECO:0000256" key="4">
    <source>
        <dbReference type="ARBA" id="ARBA00015552"/>
    </source>
</evidence>
<evidence type="ECO:0000313" key="10">
    <source>
        <dbReference type="EMBL" id="PEH72444.1"/>
    </source>
</evidence>
<evidence type="ECO:0000256" key="7">
    <source>
        <dbReference type="RuleBase" id="RU003476"/>
    </source>
</evidence>
<dbReference type="EMBL" id="PDDV01000013">
    <property type="protein sequence ID" value="PEH72444.1"/>
    <property type="molecule type" value="Genomic_DNA"/>
</dbReference>
<sequence length="148" mass="16661">MLKPHVTVACVVQAEGRFLIVEETIDGQVRWNQPAGHLEPGETLLQAAARELWEESGLRAEPQSLLQIFQWVAPDATPFLRFTFAIDLAHCQATEPHDSDIDRCLWLPAEQILASSQLRSPLVAESLRCYQRGERYPLALLCAYPPAR</sequence>
<evidence type="ECO:0000256" key="5">
    <source>
        <dbReference type="ARBA" id="ARBA00022801"/>
    </source>
</evidence>
<dbReference type="SUPFAM" id="SSF55811">
    <property type="entry name" value="Nudix"/>
    <property type="match status" value="1"/>
</dbReference>
<proteinExistence type="inferred from homology"/>
<dbReference type="InterPro" id="IPR000086">
    <property type="entry name" value="NUDIX_hydrolase_dom"/>
</dbReference>
<feature type="domain" description="Nudix hydrolase" evidence="9">
    <location>
        <begin position="3"/>
        <end position="131"/>
    </location>
</feature>
<dbReference type="GO" id="GO:0017111">
    <property type="term" value="F:ribonucleoside triphosphate phosphatase activity"/>
    <property type="evidence" value="ECO:0007669"/>
    <property type="project" value="InterPro"/>
</dbReference>
<comment type="subunit">
    <text evidence="3 8">Monomer.</text>
</comment>
<dbReference type="InterPro" id="IPR020084">
    <property type="entry name" value="NUDIX_hydrolase_CS"/>
</dbReference>
<name>A0A2A7U2B3_EDWTA</name>
<gene>
    <name evidence="8" type="primary">nudJ</name>
    <name evidence="10" type="ORF">CRM76_11110</name>
</gene>
<comment type="cofactor">
    <cofactor evidence="1 8">
        <name>Mg(2+)</name>
        <dbReference type="ChEBI" id="CHEBI:18420"/>
    </cofactor>
</comment>
<dbReference type="Proteomes" id="UP000219788">
    <property type="component" value="Unassembled WGS sequence"/>
</dbReference>
<reference evidence="11" key="1">
    <citation type="submission" date="2017-09" db="EMBL/GenBank/DDBJ databases">
        <title>FDA dAtabase for Regulatory Grade micrObial Sequences (FDA-ARGOS): Supporting development and validation of Infectious Disease Dx tests.</title>
        <authorList>
            <person name="Goldberg B."/>
            <person name="Campos J."/>
            <person name="Tallon L."/>
            <person name="Sadzewicz L."/>
            <person name="Ott S."/>
            <person name="Zhao X."/>
            <person name="Nagaraj S."/>
            <person name="Vavikolanu K."/>
            <person name="Aluvathingal J."/>
            <person name="Nadendla S."/>
            <person name="Geyer C."/>
            <person name="Sichtig H."/>
        </authorList>
    </citation>
    <scope>NUCLEOTIDE SEQUENCE [LARGE SCALE GENOMIC DNA]</scope>
    <source>
        <strain evidence="11">FDAARGOS_370</strain>
    </source>
</reference>
<keyword evidence="5 7" id="KW-0378">Hydrolase</keyword>
<evidence type="ECO:0000313" key="11">
    <source>
        <dbReference type="Proteomes" id="UP000219788"/>
    </source>
</evidence>
<evidence type="ECO:0000256" key="6">
    <source>
        <dbReference type="ARBA" id="ARBA00022842"/>
    </source>
</evidence>
<dbReference type="PROSITE" id="PS00893">
    <property type="entry name" value="NUDIX_BOX"/>
    <property type="match status" value="1"/>
</dbReference>
<comment type="similarity">
    <text evidence="2 8">Belongs to the Nudix hydrolase family. NudJ subfamily.</text>
</comment>
<dbReference type="AlphaFoldDB" id="A0A2A7U2B3"/>